<keyword evidence="1 3" id="KW-0853">WD repeat</keyword>
<proteinExistence type="predicted"/>
<dbReference type="Proteomes" id="UP001221757">
    <property type="component" value="Unassembled WGS sequence"/>
</dbReference>
<evidence type="ECO:0000313" key="4">
    <source>
        <dbReference type="EMBL" id="KAJ7696971.1"/>
    </source>
</evidence>
<dbReference type="PROSITE" id="PS50082">
    <property type="entry name" value="WD_REPEATS_2"/>
    <property type="match status" value="2"/>
</dbReference>
<dbReference type="PROSITE" id="PS50294">
    <property type="entry name" value="WD_REPEATS_REGION"/>
    <property type="match status" value="2"/>
</dbReference>
<dbReference type="PANTHER" id="PTHR19879">
    <property type="entry name" value="TRANSCRIPTION INITIATION FACTOR TFIID"/>
    <property type="match status" value="1"/>
</dbReference>
<dbReference type="SUPFAM" id="SSF50978">
    <property type="entry name" value="WD40 repeat-like"/>
    <property type="match status" value="1"/>
</dbReference>
<organism evidence="4 5">
    <name type="scientific">Mycena rosella</name>
    <name type="common">Pink bonnet</name>
    <name type="synonym">Agaricus rosellus</name>
    <dbReference type="NCBI Taxonomy" id="1033263"/>
    <lineage>
        <taxon>Eukaryota</taxon>
        <taxon>Fungi</taxon>
        <taxon>Dikarya</taxon>
        <taxon>Basidiomycota</taxon>
        <taxon>Agaricomycotina</taxon>
        <taxon>Agaricomycetes</taxon>
        <taxon>Agaricomycetidae</taxon>
        <taxon>Agaricales</taxon>
        <taxon>Marasmiineae</taxon>
        <taxon>Mycenaceae</taxon>
        <taxon>Mycena</taxon>
    </lineage>
</organism>
<dbReference type="PANTHER" id="PTHR19879:SF9">
    <property type="entry name" value="TRANSCRIPTION INITIATION FACTOR TFIID SUBUNIT 5"/>
    <property type="match status" value="1"/>
</dbReference>
<evidence type="ECO:0000313" key="5">
    <source>
        <dbReference type="Proteomes" id="UP001221757"/>
    </source>
</evidence>
<dbReference type="InterPro" id="IPR036322">
    <property type="entry name" value="WD40_repeat_dom_sf"/>
</dbReference>
<accession>A0AAD7DSY9</accession>
<sequence>IAKCLIRIIFDGHQQEINSLEFSFDNRLIISGSGDRTVRIWYTLRVLSITPDPEPLSAPSNPPINADAGVTSVAISPDGAVTAGCIEAVVRIWSVAMGALGELLHGHPDSVYSVVLTRDGYGIVSGSFDNTLKHWDLRGGTACKEGGKASVCTTNLLRYEVRIRRATNLEFI</sequence>
<comment type="caution">
    <text evidence="4">The sequence shown here is derived from an EMBL/GenBank/DDBJ whole genome shotgun (WGS) entry which is preliminary data.</text>
</comment>
<feature type="repeat" description="WD" evidence="3">
    <location>
        <begin position="10"/>
        <end position="41"/>
    </location>
</feature>
<evidence type="ECO:0000256" key="3">
    <source>
        <dbReference type="PROSITE-ProRule" id="PRU00221"/>
    </source>
</evidence>
<dbReference type="Gene3D" id="2.130.10.10">
    <property type="entry name" value="YVTN repeat-like/Quinoprotein amine dehydrogenase"/>
    <property type="match status" value="1"/>
</dbReference>
<evidence type="ECO:0000256" key="2">
    <source>
        <dbReference type="ARBA" id="ARBA00022737"/>
    </source>
</evidence>
<feature type="non-terminal residue" evidence="4">
    <location>
        <position position="1"/>
    </location>
</feature>
<name>A0AAD7DSY9_MYCRO</name>
<keyword evidence="2" id="KW-0677">Repeat</keyword>
<dbReference type="InterPro" id="IPR015943">
    <property type="entry name" value="WD40/YVTN_repeat-like_dom_sf"/>
</dbReference>
<gene>
    <name evidence="4" type="ORF">B0H17DRAFT_928799</name>
</gene>
<feature type="repeat" description="WD" evidence="3">
    <location>
        <begin position="104"/>
        <end position="145"/>
    </location>
</feature>
<dbReference type="SMART" id="SM00320">
    <property type="entry name" value="WD40"/>
    <property type="match status" value="3"/>
</dbReference>
<dbReference type="Pfam" id="PF00400">
    <property type="entry name" value="WD40"/>
    <property type="match status" value="3"/>
</dbReference>
<protein>
    <submittedName>
        <fullName evidence="4">WD40-repeat-containing domain protein</fullName>
    </submittedName>
</protein>
<dbReference type="PRINTS" id="PR00320">
    <property type="entry name" value="GPROTEINBRPT"/>
</dbReference>
<reference evidence="4" key="1">
    <citation type="submission" date="2023-03" db="EMBL/GenBank/DDBJ databases">
        <title>Massive genome expansion in bonnet fungi (Mycena s.s.) driven by repeated elements and novel gene families across ecological guilds.</title>
        <authorList>
            <consortium name="Lawrence Berkeley National Laboratory"/>
            <person name="Harder C.B."/>
            <person name="Miyauchi S."/>
            <person name="Viragh M."/>
            <person name="Kuo A."/>
            <person name="Thoen E."/>
            <person name="Andreopoulos B."/>
            <person name="Lu D."/>
            <person name="Skrede I."/>
            <person name="Drula E."/>
            <person name="Henrissat B."/>
            <person name="Morin E."/>
            <person name="Kohler A."/>
            <person name="Barry K."/>
            <person name="LaButti K."/>
            <person name="Morin E."/>
            <person name="Salamov A."/>
            <person name="Lipzen A."/>
            <person name="Mereny Z."/>
            <person name="Hegedus B."/>
            <person name="Baldrian P."/>
            <person name="Stursova M."/>
            <person name="Weitz H."/>
            <person name="Taylor A."/>
            <person name="Grigoriev I.V."/>
            <person name="Nagy L.G."/>
            <person name="Martin F."/>
            <person name="Kauserud H."/>
        </authorList>
    </citation>
    <scope>NUCLEOTIDE SEQUENCE</scope>
    <source>
        <strain evidence="4">CBHHK067</strain>
    </source>
</reference>
<dbReference type="InterPro" id="IPR001680">
    <property type="entry name" value="WD40_rpt"/>
</dbReference>
<keyword evidence="5" id="KW-1185">Reference proteome</keyword>
<dbReference type="InterPro" id="IPR020472">
    <property type="entry name" value="WD40_PAC1"/>
</dbReference>
<dbReference type="EMBL" id="JARKIE010000032">
    <property type="protein sequence ID" value="KAJ7696971.1"/>
    <property type="molecule type" value="Genomic_DNA"/>
</dbReference>
<evidence type="ECO:0000256" key="1">
    <source>
        <dbReference type="ARBA" id="ARBA00022574"/>
    </source>
</evidence>
<dbReference type="AlphaFoldDB" id="A0AAD7DSY9"/>